<reference evidence="3" key="1">
    <citation type="journal article" date="2017" name="Front. Plant Sci.">
        <title>Climate Clever Clovers: New Paradigm to Reduce the Environmental Footprint of Ruminants by Breeding Low Methanogenic Forages Utilizing Haplotype Variation.</title>
        <authorList>
            <person name="Kaur P."/>
            <person name="Appels R."/>
            <person name="Bayer P.E."/>
            <person name="Keeble-Gagnere G."/>
            <person name="Wang J."/>
            <person name="Hirakawa H."/>
            <person name="Shirasawa K."/>
            <person name="Vercoe P."/>
            <person name="Stefanova K."/>
            <person name="Durmic Z."/>
            <person name="Nichols P."/>
            <person name="Revell C."/>
            <person name="Isobe S.N."/>
            <person name="Edwards D."/>
            <person name="Erskine W."/>
        </authorList>
    </citation>
    <scope>NUCLEOTIDE SEQUENCE [LARGE SCALE GENOMIC DNA]</scope>
    <source>
        <strain evidence="3">cv. Daliak</strain>
    </source>
</reference>
<gene>
    <name evidence="2" type="ORF">TSUD_153550</name>
</gene>
<name>A0A2Z6ML53_TRISU</name>
<keyword evidence="3" id="KW-1185">Reference proteome</keyword>
<proteinExistence type="predicted"/>
<dbReference type="Proteomes" id="UP000242715">
    <property type="component" value="Unassembled WGS sequence"/>
</dbReference>
<organism evidence="2 3">
    <name type="scientific">Trifolium subterraneum</name>
    <name type="common">Subterranean clover</name>
    <dbReference type="NCBI Taxonomy" id="3900"/>
    <lineage>
        <taxon>Eukaryota</taxon>
        <taxon>Viridiplantae</taxon>
        <taxon>Streptophyta</taxon>
        <taxon>Embryophyta</taxon>
        <taxon>Tracheophyta</taxon>
        <taxon>Spermatophyta</taxon>
        <taxon>Magnoliopsida</taxon>
        <taxon>eudicotyledons</taxon>
        <taxon>Gunneridae</taxon>
        <taxon>Pentapetalae</taxon>
        <taxon>rosids</taxon>
        <taxon>fabids</taxon>
        <taxon>Fabales</taxon>
        <taxon>Fabaceae</taxon>
        <taxon>Papilionoideae</taxon>
        <taxon>50 kb inversion clade</taxon>
        <taxon>NPAAA clade</taxon>
        <taxon>Hologalegina</taxon>
        <taxon>IRL clade</taxon>
        <taxon>Trifolieae</taxon>
        <taxon>Trifolium</taxon>
    </lineage>
</organism>
<dbReference type="AlphaFoldDB" id="A0A2Z6ML53"/>
<evidence type="ECO:0000256" key="1">
    <source>
        <dbReference type="SAM" id="MobiDB-lite"/>
    </source>
</evidence>
<evidence type="ECO:0000313" key="2">
    <source>
        <dbReference type="EMBL" id="GAU32938.1"/>
    </source>
</evidence>
<evidence type="ECO:0000313" key="3">
    <source>
        <dbReference type="Proteomes" id="UP000242715"/>
    </source>
</evidence>
<accession>A0A2Z6ML53</accession>
<feature type="region of interest" description="Disordered" evidence="1">
    <location>
        <begin position="1"/>
        <end position="56"/>
    </location>
</feature>
<dbReference type="EMBL" id="DF973512">
    <property type="protein sequence ID" value="GAU32938.1"/>
    <property type="molecule type" value="Genomic_DNA"/>
</dbReference>
<protein>
    <submittedName>
        <fullName evidence="2">Uncharacterized protein</fullName>
    </submittedName>
</protein>
<sequence>MRDANSPTGLDPAKVEKSKAQESLPSFGLGLTQSEEEEKMNVNASSSGGSKKQRRE</sequence>